<evidence type="ECO:0000259" key="3">
    <source>
        <dbReference type="Pfam" id="PF00460"/>
    </source>
</evidence>
<comment type="similarity">
    <text evidence="1 2">Belongs to the flagella basal body rod proteins family.</text>
</comment>
<keyword evidence="6" id="KW-0966">Cell projection</keyword>
<accession>A0A2S7N2A6</accession>
<keyword evidence="2" id="KW-0975">Bacterial flagellum</keyword>
<keyword evidence="7" id="KW-1185">Reference proteome</keyword>
<gene>
    <name evidence="6" type="ORF">CYL18_05930</name>
</gene>
<dbReference type="Pfam" id="PF06429">
    <property type="entry name" value="Flg_bbr_C"/>
    <property type="match status" value="1"/>
</dbReference>
<evidence type="ECO:0000259" key="5">
    <source>
        <dbReference type="Pfam" id="PF22692"/>
    </source>
</evidence>
<evidence type="ECO:0000259" key="4">
    <source>
        <dbReference type="Pfam" id="PF06429"/>
    </source>
</evidence>
<organism evidence="6 7">
    <name type="scientific">Pradoshia eiseniae</name>
    <dbReference type="NCBI Taxonomy" id="2064768"/>
    <lineage>
        <taxon>Bacteria</taxon>
        <taxon>Bacillati</taxon>
        <taxon>Bacillota</taxon>
        <taxon>Bacilli</taxon>
        <taxon>Bacillales</taxon>
        <taxon>Bacillaceae</taxon>
        <taxon>Pradoshia</taxon>
    </lineage>
</organism>
<feature type="domain" description="Flagellar basal-body/hook protein C-terminal" evidence="4">
    <location>
        <begin position="228"/>
        <end position="272"/>
    </location>
</feature>
<dbReference type="NCBIfam" id="TIGR03506">
    <property type="entry name" value="FlgEFG_subfam"/>
    <property type="match status" value="1"/>
</dbReference>
<dbReference type="InterPro" id="IPR019776">
    <property type="entry name" value="Flagellar_basal_body_rod_CS"/>
</dbReference>
<dbReference type="InterPro" id="IPR010930">
    <property type="entry name" value="Flg_bb/hook_C_dom"/>
</dbReference>
<sequence>MFKGFYTAASGMIAQQRRTELLTNNLANAETVGYKEDQTSVRAFPEMLLNSYESEKIPVEKSFNISKLRSVGAINTGVYLQEAIPSFAQGNVKETEHSTDLALIDGGLPIDAESGEPGTVLFMVESANGTLYTRNGNFTLDGSGYLTTASGQYILDENEERIQLGSVDFTVTPEGYISEDGQQVARLGVAFSSSPQGELIKEGEGLYRLNGGQLPSAYETEDVSFTIRQGAVEQSNVDSSKTMTELMTAYRTFEANQKIIQAYDKSMDKAVNEIGRV</sequence>
<proteinExistence type="inferred from homology"/>
<keyword evidence="6" id="KW-0969">Cilium</keyword>
<name>A0A2S7N2A6_9BACI</name>
<dbReference type="GO" id="GO:0071978">
    <property type="term" value="P:bacterial-type flagellum-dependent swarming motility"/>
    <property type="evidence" value="ECO:0007669"/>
    <property type="project" value="TreeGrafter"/>
</dbReference>
<comment type="subcellular location">
    <subcellularLocation>
        <location evidence="2">Bacterial flagellum basal body</location>
    </subcellularLocation>
</comment>
<evidence type="ECO:0000256" key="1">
    <source>
        <dbReference type="ARBA" id="ARBA00009677"/>
    </source>
</evidence>
<dbReference type="Pfam" id="PF22692">
    <property type="entry name" value="LlgE_F_G_D1"/>
    <property type="match status" value="1"/>
</dbReference>
<feature type="domain" description="Flagellar basal body rod protein N-terminal" evidence="3">
    <location>
        <begin position="5"/>
        <end position="35"/>
    </location>
</feature>
<evidence type="ECO:0000313" key="6">
    <source>
        <dbReference type="EMBL" id="PQD96138.1"/>
    </source>
</evidence>
<dbReference type="InterPro" id="IPR001444">
    <property type="entry name" value="Flag_bb_rod_N"/>
</dbReference>
<feature type="domain" description="Flagellar hook protein FlgE/F/G-like D1" evidence="5">
    <location>
        <begin position="121"/>
        <end position="178"/>
    </location>
</feature>
<keyword evidence="6" id="KW-0282">Flagellum</keyword>
<dbReference type="InterPro" id="IPR053967">
    <property type="entry name" value="LlgE_F_G-like_D1"/>
</dbReference>
<dbReference type="SUPFAM" id="SSF117143">
    <property type="entry name" value="Flagellar hook protein flgE"/>
    <property type="match status" value="1"/>
</dbReference>
<dbReference type="Pfam" id="PF00460">
    <property type="entry name" value="Flg_bb_rod"/>
    <property type="match status" value="1"/>
</dbReference>
<dbReference type="EMBL" id="PKOZ01000002">
    <property type="protein sequence ID" value="PQD96138.1"/>
    <property type="molecule type" value="Genomic_DNA"/>
</dbReference>
<dbReference type="RefSeq" id="WP_104848565.1">
    <property type="nucleotide sequence ID" value="NZ_PKOZ01000002.1"/>
</dbReference>
<dbReference type="InterPro" id="IPR020013">
    <property type="entry name" value="Flagellar_FlgE/F/G"/>
</dbReference>
<dbReference type="PANTHER" id="PTHR30435">
    <property type="entry name" value="FLAGELLAR PROTEIN"/>
    <property type="match status" value="1"/>
</dbReference>
<dbReference type="AlphaFoldDB" id="A0A2S7N2A6"/>
<dbReference type="Proteomes" id="UP000239663">
    <property type="component" value="Unassembled WGS sequence"/>
</dbReference>
<dbReference type="PROSITE" id="PS00588">
    <property type="entry name" value="FLAGELLA_BB_ROD"/>
    <property type="match status" value="1"/>
</dbReference>
<comment type="caution">
    <text evidence="6">The sequence shown here is derived from an EMBL/GenBank/DDBJ whole genome shotgun (WGS) entry which is preliminary data.</text>
</comment>
<evidence type="ECO:0000256" key="2">
    <source>
        <dbReference type="RuleBase" id="RU362116"/>
    </source>
</evidence>
<evidence type="ECO:0000313" key="7">
    <source>
        <dbReference type="Proteomes" id="UP000239663"/>
    </source>
</evidence>
<dbReference type="OrthoDB" id="9800375at2"/>
<reference evidence="6 7" key="1">
    <citation type="submission" date="2017-12" db="EMBL/GenBank/DDBJ databases">
        <title>Taxonomic description and draft genome of Pradoshia cofamensis Gen. nov., sp. nov., a thermotolerant bacillale isolated from anterior gut of earthworm Eisenia fetida.</title>
        <authorList>
            <person name="Saha T."/>
            <person name="Chakraborty R."/>
        </authorList>
    </citation>
    <scope>NUCLEOTIDE SEQUENCE [LARGE SCALE GENOMIC DNA]</scope>
    <source>
        <strain evidence="6 7">EAG3</strain>
    </source>
</reference>
<protein>
    <submittedName>
        <fullName evidence="6">Flagellar biosynthesis protein FlgC</fullName>
    </submittedName>
</protein>
<dbReference type="GO" id="GO:0009425">
    <property type="term" value="C:bacterial-type flagellum basal body"/>
    <property type="evidence" value="ECO:0007669"/>
    <property type="project" value="UniProtKB-SubCell"/>
</dbReference>
<dbReference type="PANTHER" id="PTHR30435:SF19">
    <property type="entry name" value="FLAGELLAR BASAL-BODY ROD PROTEIN FLGG"/>
    <property type="match status" value="1"/>
</dbReference>
<dbReference type="InterPro" id="IPR037925">
    <property type="entry name" value="FlgE/F/G-like"/>
</dbReference>